<evidence type="ECO:0000259" key="3">
    <source>
        <dbReference type="Pfam" id="PF02719"/>
    </source>
</evidence>
<sequence>MTSSSASPTTAQLPLAGSPAEGRKAPWLTHNQLFVLDVVMLTAVWGIAWSLRFEGLEWLSSSWREAASYHLMLAVPMWLGIMAAFRLYRRAWGMASVEELKAMMAAVFVAAIANVTLGVFLLPVLGLSPTRLPLSVISSHTMWSIVALTLPRFLARVWISHRRQRRDRTIQAPVLILGAGPSGRLTAREMLEHPAMGLRPIGYLDDDATKHNMQVGGLAVLGPVSELEERIRAYGVRHVIITMSSAPGAKIREIVRVCTAAGVEIRTMPQIGEIISGRIGVNQLRPVEIQDLLRRAPVQTDLGSVRRIVEGQTVLVTGAGGSIGSELCRQIARNAPAHLLLLGHGENSIFDIQQELRSSYPSVPLTCLITDIRDETRLDAIFSQFRPNTVFHAAAHKHVPLMEDNLAEAITNNVKGTRTLIDAAVRHDTPQFVLISSDKAVNPSSIMGATKRIAELLVQRAAVSTGRNYVSVRFGNVLGSRGSVVPTFLRQIRAGGPITITHPDMQRYFMTIPEAVQLVLQAAVLGKGGEVFVLDMGEPIKIVDLASDLIRLSGLRVGDDVEIHFTGLRPGEKLFEELSRDDESLQPTSHHTILCSRLGIPPAGVHAHVDALVQSAMRRDDDTVLRQRIAELVPEYIALGTTHPVARELTLVA</sequence>
<dbReference type="Proteomes" id="UP000500938">
    <property type="component" value="Chromosome"/>
</dbReference>
<dbReference type="InterPro" id="IPR003869">
    <property type="entry name" value="Polysac_CapD-like"/>
</dbReference>
<feature type="transmembrane region" description="Helical" evidence="2">
    <location>
        <begin position="33"/>
        <end position="51"/>
    </location>
</feature>
<dbReference type="Gene3D" id="3.40.50.720">
    <property type="entry name" value="NAD(P)-binding Rossmann-like Domain"/>
    <property type="match status" value="2"/>
</dbReference>
<dbReference type="PANTHER" id="PTHR43318">
    <property type="entry name" value="UDP-N-ACETYLGLUCOSAMINE 4,6-DEHYDRATASE"/>
    <property type="match status" value="1"/>
</dbReference>
<reference evidence="4 5" key="1">
    <citation type="submission" date="2020-05" db="EMBL/GenBank/DDBJ databases">
        <title>Complete genome sequence of Gemmatimonas greenlandica TET16.</title>
        <authorList>
            <person name="Zeng Y."/>
        </authorList>
    </citation>
    <scope>NUCLEOTIDE SEQUENCE [LARGE SCALE GENOMIC DNA]</scope>
    <source>
        <strain evidence="4 5">TET16</strain>
    </source>
</reference>
<comment type="similarity">
    <text evidence="1">Belongs to the polysaccharide synthase family.</text>
</comment>
<dbReference type="RefSeq" id="WP_171227440.1">
    <property type="nucleotide sequence ID" value="NZ_CP053085.1"/>
</dbReference>
<accession>A0A6M4ITE1</accession>
<organism evidence="4 5">
    <name type="scientific">Gemmatimonas groenlandica</name>
    <dbReference type="NCBI Taxonomy" id="2732249"/>
    <lineage>
        <taxon>Bacteria</taxon>
        <taxon>Pseudomonadati</taxon>
        <taxon>Gemmatimonadota</taxon>
        <taxon>Gemmatimonadia</taxon>
        <taxon>Gemmatimonadales</taxon>
        <taxon>Gemmatimonadaceae</taxon>
        <taxon>Gemmatimonas</taxon>
    </lineage>
</organism>
<dbReference type="AlphaFoldDB" id="A0A6M4ITE1"/>
<dbReference type="CDD" id="cd05237">
    <property type="entry name" value="UDP_invert_4-6DH_SDR_e"/>
    <property type="match status" value="1"/>
</dbReference>
<dbReference type="SUPFAM" id="SSF51735">
    <property type="entry name" value="NAD(P)-binding Rossmann-fold domains"/>
    <property type="match status" value="2"/>
</dbReference>
<keyword evidence="2" id="KW-0812">Transmembrane</keyword>
<protein>
    <submittedName>
        <fullName evidence="4">Polysaccharide biosynthesis protein</fullName>
    </submittedName>
</protein>
<proteinExistence type="inferred from homology"/>
<keyword evidence="5" id="KW-1185">Reference proteome</keyword>
<dbReference type="InterPro" id="IPR036291">
    <property type="entry name" value="NAD(P)-bd_dom_sf"/>
</dbReference>
<dbReference type="Pfam" id="PF13727">
    <property type="entry name" value="CoA_binding_3"/>
    <property type="match status" value="1"/>
</dbReference>
<dbReference type="EMBL" id="CP053085">
    <property type="protein sequence ID" value="QJR38003.1"/>
    <property type="molecule type" value="Genomic_DNA"/>
</dbReference>
<dbReference type="Pfam" id="PF02719">
    <property type="entry name" value="Polysacc_synt_2"/>
    <property type="match status" value="1"/>
</dbReference>
<evidence type="ECO:0000313" key="5">
    <source>
        <dbReference type="Proteomes" id="UP000500938"/>
    </source>
</evidence>
<dbReference type="KEGG" id="ggr:HKW67_21965"/>
<dbReference type="PANTHER" id="PTHR43318:SF1">
    <property type="entry name" value="POLYSACCHARIDE BIOSYNTHESIS PROTEIN EPSC-RELATED"/>
    <property type="match status" value="1"/>
</dbReference>
<feature type="transmembrane region" description="Helical" evidence="2">
    <location>
        <begin position="71"/>
        <end position="88"/>
    </location>
</feature>
<evidence type="ECO:0000313" key="4">
    <source>
        <dbReference type="EMBL" id="QJR38003.1"/>
    </source>
</evidence>
<evidence type="ECO:0000256" key="2">
    <source>
        <dbReference type="SAM" id="Phobius"/>
    </source>
</evidence>
<keyword evidence="2" id="KW-1133">Transmembrane helix</keyword>
<evidence type="ECO:0000256" key="1">
    <source>
        <dbReference type="ARBA" id="ARBA00007430"/>
    </source>
</evidence>
<gene>
    <name evidence="4" type="ORF">HKW67_21965</name>
</gene>
<dbReference type="InterPro" id="IPR051203">
    <property type="entry name" value="Polysaccharide_Synthase-Rel"/>
</dbReference>
<name>A0A6M4ITE1_9BACT</name>
<keyword evidence="2" id="KW-0472">Membrane</keyword>
<feature type="domain" description="Polysaccharide biosynthesis protein CapD-like" evidence="3">
    <location>
        <begin position="314"/>
        <end position="594"/>
    </location>
</feature>
<feature type="transmembrane region" description="Helical" evidence="2">
    <location>
        <begin position="100"/>
        <end position="122"/>
    </location>
</feature>